<dbReference type="AlphaFoldDB" id="A0A5B7ID50"/>
<dbReference type="Proteomes" id="UP000324222">
    <property type="component" value="Unassembled WGS sequence"/>
</dbReference>
<evidence type="ECO:0000313" key="2">
    <source>
        <dbReference type="Proteomes" id="UP000324222"/>
    </source>
</evidence>
<sequence>MFTRDSNTAAPGLLCRVRRGNKLFPPDQRVAGGKQDLPSLTVNAASHINLIRDEANKATQTLKKSKWLQDSTVLMQRSVTSLHELRSTGACSSTDRRPLGGKM</sequence>
<accession>A0A5B7ID50</accession>
<evidence type="ECO:0000313" key="1">
    <source>
        <dbReference type="EMBL" id="MPC83401.1"/>
    </source>
</evidence>
<comment type="caution">
    <text evidence="1">The sequence shown here is derived from an EMBL/GenBank/DDBJ whole genome shotgun (WGS) entry which is preliminary data.</text>
</comment>
<organism evidence="1 2">
    <name type="scientific">Portunus trituberculatus</name>
    <name type="common">Swimming crab</name>
    <name type="synonym">Neptunus trituberculatus</name>
    <dbReference type="NCBI Taxonomy" id="210409"/>
    <lineage>
        <taxon>Eukaryota</taxon>
        <taxon>Metazoa</taxon>
        <taxon>Ecdysozoa</taxon>
        <taxon>Arthropoda</taxon>
        <taxon>Crustacea</taxon>
        <taxon>Multicrustacea</taxon>
        <taxon>Malacostraca</taxon>
        <taxon>Eumalacostraca</taxon>
        <taxon>Eucarida</taxon>
        <taxon>Decapoda</taxon>
        <taxon>Pleocyemata</taxon>
        <taxon>Brachyura</taxon>
        <taxon>Eubrachyura</taxon>
        <taxon>Portunoidea</taxon>
        <taxon>Portunidae</taxon>
        <taxon>Portuninae</taxon>
        <taxon>Portunus</taxon>
    </lineage>
</organism>
<name>A0A5B7ID50_PORTR</name>
<protein>
    <submittedName>
        <fullName evidence="1">Uncharacterized protein</fullName>
    </submittedName>
</protein>
<reference evidence="1 2" key="1">
    <citation type="submission" date="2019-05" db="EMBL/GenBank/DDBJ databases">
        <title>Another draft genome of Portunus trituberculatus and its Hox gene families provides insights of decapod evolution.</title>
        <authorList>
            <person name="Jeong J.-H."/>
            <person name="Song I."/>
            <person name="Kim S."/>
            <person name="Choi T."/>
            <person name="Kim D."/>
            <person name="Ryu S."/>
            <person name="Kim W."/>
        </authorList>
    </citation>
    <scope>NUCLEOTIDE SEQUENCE [LARGE SCALE GENOMIC DNA]</scope>
    <source>
        <tissue evidence="1">Muscle</tissue>
    </source>
</reference>
<dbReference type="EMBL" id="VSRR010062424">
    <property type="protein sequence ID" value="MPC83401.1"/>
    <property type="molecule type" value="Genomic_DNA"/>
</dbReference>
<keyword evidence="2" id="KW-1185">Reference proteome</keyword>
<gene>
    <name evidence="1" type="ORF">E2C01_078110</name>
</gene>
<proteinExistence type="predicted"/>